<dbReference type="SUPFAM" id="SSF54523">
    <property type="entry name" value="Pili subunits"/>
    <property type="match status" value="1"/>
</dbReference>
<dbReference type="OrthoDB" id="8592370at2"/>
<feature type="transmembrane region" description="Helical" evidence="1">
    <location>
        <begin position="20"/>
        <end position="40"/>
    </location>
</feature>
<reference evidence="2 3" key="1">
    <citation type="submission" date="2019-04" db="EMBL/GenBank/DDBJ databases">
        <title>Azoarcus nasutitermitis sp. nov. isolated from termite nest.</title>
        <authorList>
            <person name="Lin S.-Y."/>
            <person name="Hameed A."/>
            <person name="Hsu Y.-H."/>
            <person name="Young C.-C."/>
        </authorList>
    </citation>
    <scope>NUCLEOTIDE SEQUENCE [LARGE SCALE GENOMIC DNA]</scope>
    <source>
        <strain evidence="2 3">CC-YHH838</strain>
    </source>
</reference>
<proteinExistence type="predicted"/>
<name>A0A4S4AXZ0_9RHOO</name>
<dbReference type="Pfam" id="PF16732">
    <property type="entry name" value="ComP_DUS"/>
    <property type="match status" value="1"/>
</dbReference>
<dbReference type="InterPro" id="IPR012902">
    <property type="entry name" value="N_methyl_site"/>
</dbReference>
<dbReference type="PANTHER" id="PTHR30093:SF47">
    <property type="entry name" value="TYPE IV PILUS NON-CORE MINOR PILIN PILE"/>
    <property type="match status" value="1"/>
</dbReference>
<keyword evidence="3" id="KW-1185">Reference proteome</keyword>
<dbReference type="Pfam" id="PF07963">
    <property type="entry name" value="N_methyl"/>
    <property type="match status" value="1"/>
</dbReference>
<protein>
    <submittedName>
        <fullName evidence="2">Type IV pilin protein</fullName>
    </submittedName>
</protein>
<dbReference type="Gene3D" id="3.30.700.10">
    <property type="entry name" value="Glycoprotein, Type 4 Pilin"/>
    <property type="match status" value="1"/>
</dbReference>
<dbReference type="InterPro" id="IPR031982">
    <property type="entry name" value="PilE-like"/>
</dbReference>
<dbReference type="AlphaFoldDB" id="A0A4S4AXZ0"/>
<dbReference type="InterPro" id="IPR045584">
    <property type="entry name" value="Pilin-like"/>
</dbReference>
<keyword evidence="1" id="KW-0472">Membrane</keyword>
<dbReference type="PROSITE" id="PS00409">
    <property type="entry name" value="PROKAR_NTER_METHYL"/>
    <property type="match status" value="1"/>
</dbReference>
<dbReference type="EMBL" id="SSOC01000004">
    <property type="protein sequence ID" value="THF64997.1"/>
    <property type="molecule type" value="Genomic_DNA"/>
</dbReference>
<evidence type="ECO:0000256" key="1">
    <source>
        <dbReference type="SAM" id="Phobius"/>
    </source>
</evidence>
<gene>
    <name evidence="2" type="ORF">E6C76_11495</name>
</gene>
<evidence type="ECO:0000313" key="2">
    <source>
        <dbReference type="EMBL" id="THF64997.1"/>
    </source>
</evidence>
<dbReference type="PANTHER" id="PTHR30093">
    <property type="entry name" value="GENERAL SECRETION PATHWAY PROTEIN G"/>
    <property type="match status" value="1"/>
</dbReference>
<sequence length="148" mass="15966">MQTRSHGAQRPPGQRGFSLIELMIVVVIVGVLASIVYPSYQEHVRKTRRADAQAALMELTQFMERRYTTNGRYGAAGCAGVALPFTRSPKDGGTVFYNIGIVCNADTFTLTAVPTGPMANDACGNLAMTHTGARGRSGGAPMELCWRR</sequence>
<keyword evidence="1" id="KW-1133">Transmembrane helix</keyword>
<keyword evidence="1" id="KW-0812">Transmembrane</keyword>
<dbReference type="NCBIfam" id="TIGR02532">
    <property type="entry name" value="IV_pilin_GFxxxE"/>
    <property type="match status" value="1"/>
</dbReference>
<organism evidence="2 3">
    <name type="scientific">Pseudothauera nasutitermitis</name>
    <dbReference type="NCBI Taxonomy" id="2565930"/>
    <lineage>
        <taxon>Bacteria</taxon>
        <taxon>Pseudomonadati</taxon>
        <taxon>Pseudomonadota</taxon>
        <taxon>Betaproteobacteria</taxon>
        <taxon>Rhodocyclales</taxon>
        <taxon>Zoogloeaceae</taxon>
        <taxon>Pseudothauera</taxon>
    </lineage>
</organism>
<comment type="caution">
    <text evidence="2">The sequence shown here is derived from an EMBL/GenBank/DDBJ whole genome shotgun (WGS) entry which is preliminary data.</text>
</comment>
<evidence type="ECO:0000313" key="3">
    <source>
        <dbReference type="Proteomes" id="UP000308430"/>
    </source>
</evidence>
<dbReference type="Proteomes" id="UP000308430">
    <property type="component" value="Unassembled WGS sequence"/>
</dbReference>
<dbReference type="GO" id="GO:0043683">
    <property type="term" value="P:type IV pilus assembly"/>
    <property type="evidence" value="ECO:0007669"/>
    <property type="project" value="InterPro"/>
</dbReference>
<accession>A0A4S4AXZ0</accession>